<dbReference type="VEuPathDB" id="ToxoDB:cyc_01832"/>
<comment type="caution">
    <text evidence="2">The sequence shown here is derived from an EMBL/GenBank/DDBJ whole genome shotgun (WGS) entry which is preliminary data.</text>
</comment>
<dbReference type="EMBL" id="JROU02001828">
    <property type="protein sequence ID" value="OEH75105.1"/>
    <property type="molecule type" value="Genomic_DNA"/>
</dbReference>
<name>A0A1D3CV83_9EIME</name>
<gene>
    <name evidence="2" type="ORF">cyc_01832</name>
</gene>
<feature type="region of interest" description="Disordered" evidence="1">
    <location>
        <begin position="1"/>
        <end position="56"/>
    </location>
</feature>
<evidence type="ECO:0000313" key="2">
    <source>
        <dbReference type="EMBL" id="OEH75105.1"/>
    </source>
</evidence>
<keyword evidence="3" id="KW-1185">Reference proteome</keyword>
<proteinExistence type="predicted"/>
<sequence>MTSSTVFGPPAAESAALPPSPFSSLGAKHAGGKHHKLQENVEAEAGRPNADLHPRTPARLLCKKRSSACFPGERTAKSVAMMKRSSSASPSSSLLKLAAWSVTVRAGTAVRLSRISGEAAAFYPR</sequence>
<dbReference type="Proteomes" id="UP000095192">
    <property type="component" value="Unassembled WGS sequence"/>
</dbReference>
<reference evidence="2 3" key="1">
    <citation type="journal article" date="2016" name="BMC Genomics">
        <title>Comparative genomics reveals Cyclospora cayetanensis possesses coccidia-like metabolism and invasion components but unique surface antigens.</title>
        <authorList>
            <person name="Liu S."/>
            <person name="Wang L."/>
            <person name="Zheng H."/>
            <person name="Xu Z."/>
            <person name="Roellig D.M."/>
            <person name="Li N."/>
            <person name="Frace M.A."/>
            <person name="Tang K."/>
            <person name="Arrowood M.J."/>
            <person name="Moss D.M."/>
            <person name="Zhang L."/>
            <person name="Feng Y."/>
            <person name="Xiao L."/>
        </authorList>
    </citation>
    <scope>NUCLEOTIDE SEQUENCE [LARGE SCALE GENOMIC DNA]</scope>
    <source>
        <strain evidence="2 3">CHN_HEN01</strain>
    </source>
</reference>
<feature type="compositionally biased region" description="Low complexity" evidence="1">
    <location>
        <begin position="8"/>
        <end position="27"/>
    </location>
</feature>
<organism evidence="2 3">
    <name type="scientific">Cyclospora cayetanensis</name>
    <dbReference type="NCBI Taxonomy" id="88456"/>
    <lineage>
        <taxon>Eukaryota</taxon>
        <taxon>Sar</taxon>
        <taxon>Alveolata</taxon>
        <taxon>Apicomplexa</taxon>
        <taxon>Conoidasida</taxon>
        <taxon>Coccidia</taxon>
        <taxon>Eucoccidiorida</taxon>
        <taxon>Eimeriorina</taxon>
        <taxon>Eimeriidae</taxon>
        <taxon>Cyclospora</taxon>
    </lineage>
</organism>
<evidence type="ECO:0000256" key="1">
    <source>
        <dbReference type="SAM" id="MobiDB-lite"/>
    </source>
</evidence>
<evidence type="ECO:0000313" key="3">
    <source>
        <dbReference type="Proteomes" id="UP000095192"/>
    </source>
</evidence>
<dbReference type="AlphaFoldDB" id="A0A1D3CV83"/>
<accession>A0A1D3CV83</accession>
<dbReference type="InParanoid" id="A0A1D3CV83"/>
<protein>
    <submittedName>
        <fullName evidence="2">Uncharacterized protein</fullName>
    </submittedName>
</protein>